<dbReference type="PANTHER" id="PTHR11588">
    <property type="entry name" value="TUBULIN"/>
    <property type="match status" value="1"/>
</dbReference>
<dbReference type="InterPro" id="IPR018316">
    <property type="entry name" value="Tubulin/FtsZ_2-layer-sand-dom"/>
</dbReference>
<dbReference type="GO" id="GO:0005874">
    <property type="term" value="C:microtubule"/>
    <property type="evidence" value="ECO:0007669"/>
    <property type="project" value="UniProtKB-KW"/>
</dbReference>
<dbReference type="SMART" id="SM00865">
    <property type="entry name" value="Tubulin_C"/>
    <property type="match status" value="1"/>
</dbReference>
<dbReference type="InterPro" id="IPR023123">
    <property type="entry name" value="Tubulin_C"/>
</dbReference>
<reference evidence="9" key="1">
    <citation type="submission" date="2020-08" db="EMBL/GenBank/DDBJ databases">
        <title>Multicomponent nature underlies the extraordinary mechanical properties of spider dragline silk.</title>
        <authorList>
            <person name="Kono N."/>
            <person name="Nakamura H."/>
            <person name="Mori M."/>
            <person name="Yoshida Y."/>
            <person name="Ohtoshi R."/>
            <person name="Malay A.D."/>
            <person name="Moran D.A.P."/>
            <person name="Tomita M."/>
            <person name="Numata K."/>
            <person name="Arakawa K."/>
        </authorList>
    </citation>
    <scope>NUCLEOTIDE SEQUENCE</scope>
</reference>
<dbReference type="CDD" id="cd02190">
    <property type="entry name" value="epsilon_tubulin"/>
    <property type="match status" value="1"/>
</dbReference>
<evidence type="ECO:0000256" key="5">
    <source>
        <dbReference type="RuleBase" id="RU000352"/>
    </source>
</evidence>
<evidence type="ECO:0000256" key="2">
    <source>
        <dbReference type="ARBA" id="ARBA00022701"/>
    </source>
</evidence>
<feature type="chain" id="PRO_5036468608" evidence="6">
    <location>
        <begin position="20"/>
        <end position="473"/>
    </location>
</feature>
<evidence type="ECO:0000259" key="7">
    <source>
        <dbReference type="SMART" id="SM00864"/>
    </source>
</evidence>
<evidence type="ECO:0000256" key="3">
    <source>
        <dbReference type="ARBA" id="ARBA00022741"/>
    </source>
</evidence>
<dbReference type="Pfam" id="PF03953">
    <property type="entry name" value="Tubulin_C"/>
    <property type="match status" value="1"/>
</dbReference>
<feature type="domain" description="Tubulin/FtsZ GTPase" evidence="7">
    <location>
        <begin position="62"/>
        <end position="281"/>
    </location>
</feature>
<evidence type="ECO:0000259" key="8">
    <source>
        <dbReference type="SMART" id="SM00865"/>
    </source>
</evidence>
<dbReference type="InterPro" id="IPR000217">
    <property type="entry name" value="Tubulin"/>
</dbReference>
<organism evidence="9 10">
    <name type="scientific">Nephila pilipes</name>
    <name type="common">Giant wood spider</name>
    <name type="synonym">Nephila maculata</name>
    <dbReference type="NCBI Taxonomy" id="299642"/>
    <lineage>
        <taxon>Eukaryota</taxon>
        <taxon>Metazoa</taxon>
        <taxon>Ecdysozoa</taxon>
        <taxon>Arthropoda</taxon>
        <taxon>Chelicerata</taxon>
        <taxon>Arachnida</taxon>
        <taxon>Araneae</taxon>
        <taxon>Araneomorphae</taxon>
        <taxon>Entelegynae</taxon>
        <taxon>Araneoidea</taxon>
        <taxon>Nephilidae</taxon>
        <taxon>Nephila</taxon>
    </lineage>
</organism>
<keyword evidence="3 5" id="KW-0547">Nucleotide-binding</keyword>
<dbReference type="EMBL" id="BMAW01098529">
    <property type="protein sequence ID" value="GFS85325.1"/>
    <property type="molecule type" value="Genomic_DNA"/>
</dbReference>
<dbReference type="SUPFAM" id="SSF52490">
    <property type="entry name" value="Tubulin nucleotide-binding domain-like"/>
    <property type="match status" value="1"/>
</dbReference>
<keyword evidence="4 5" id="KW-0342">GTP-binding</keyword>
<dbReference type="AlphaFoldDB" id="A0A8X6T9V5"/>
<name>A0A8X6T9V5_NEPPI</name>
<dbReference type="InterPro" id="IPR008280">
    <property type="entry name" value="Tub_FtsZ_C"/>
</dbReference>
<keyword evidence="10" id="KW-1185">Reference proteome</keyword>
<dbReference type="Pfam" id="PF00091">
    <property type="entry name" value="Tubulin"/>
    <property type="match status" value="1"/>
</dbReference>
<dbReference type="InterPro" id="IPR003008">
    <property type="entry name" value="Tubulin_FtsZ_GTPase"/>
</dbReference>
<evidence type="ECO:0000256" key="4">
    <source>
        <dbReference type="ARBA" id="ARBA00023134"/>
    </source>
</evidence>
<comment type="caution">
    <text evidence="9">The sequence shown here is derived from an EMBL/GenBank/DDBJ whole genome shotgun (WGS) entry which is preliminary data.</text>
</comment>
<dbReference type="GO" id="GO:0005525">
    <property type="term" value="F:GTP binding"/>
    <property type="evidence" value="ECO:0007669"/>
    <property type="project" value="UniProtKB-UniRule"/>
</dbReference>
<dbReference type="GO" id="GO:0007017">
    <property type="term" value="P:microtubule-based process"/>
    <property type="evidence" value="ECO:0007669"/>
    <property type="project" value="InterPro"/>
</dbReference>
<dbReference type="PRINTS" id="PR01519">
    <property type="entry name" value="EPSLNTUBULIN"/>
</dbReference>
<accession>A0A8X6T9V5</accession>
<dbReference type="SMART" id="SM00864">
    <property type="entry name" value="Tubulin"/>
    <property type="match status" value="1"/>
</dbReference>
<dbReference type="PROSITE" id="PS00227">
    <property type="entry name" value="TUBULIN"/>
    <property type="match status" value="1"/>
</dbReference>
<evidence type="ECO:0000313" key="9">
    <source>
        <dbReference type="EMBL" id="GFS85325.1"/>
    </source>
</evidence>
<keyword evidence="2 5" id="KW-0493">Microtubule</keyword>
<dbReference type="Proteomes" id="UP000887013">
    <property type="component" value="Unassembled WGS sequence"/>
</dbReference>
<gene>
    <name evidence="9" type="primary">TUBE1</name>
    <name evidence="9" type="ORF">NPIL_343681</name>
</gene>
<evidence type="ECO:0000256" key="6">
    <source>
        <dbReference type="SAM" id="SignalP"/>
    </source>
</evidence>
<dbReference type="SUPFAM" id="SSF55307">
    <property type="entry name" value="Tubulin C-terminal domain-like"/>
    <property type="match status" value="1"/>
</dbReference>
<dbReference type="InterPro" id="IPR036525">
    <property type="entry name" value="Tubulin/FtsZ_GTPase_sf"/>
</dbReference>
<evidence type="ECO:0000256" key="1">
    <source>
        <dbReference type="ARBA" id="ARBA00009636"/>
    </source>
</evidence>
<dbReference type="OrthoDB" id="1662883at2759"/>
<dbReference type="InterPro" id="IPR017975">
    <property type="entry name" value="Tubulin_CS"/>
</dbReference>
<feature type="signal peptide" evidence="6">
    <location>
        <begin position="1"/>
        <end position="19"/>
    </location>
</feature>
<dbReference type="InterPro" id="IPR004057">
    <property type="entry name" value="Epsilon_tubulin"/>
</dbReference>
<sequence length="473" mass="54245">MFMAFIFIFSVLETDLILHLKLFIMPQSVFIQVGQCGNQIGYRFWDLAIQEYQFYRSYTEDISSFFKIIDTPRRSSSGFLDSVKARAILIDMEEGVVSEILNGPLKCIFDRQQLVTDVSGSGNNWAVGNKFYGSKYRNRLIELFRKEVEECDTLQCFFLLHSMGGGTGSGLGTATLEYLCDEFPKIPRFVFAAFPSSEDDVITSPYNTVLANSQLINFADCVFPFQNKALIDVCNKALKMKRLHPTIIRNRTKSQSKPFDEMNDIIANTILNLTCSSRFPGSLNVDINEIVMNMTPYPRLHYLISSMSPLFPLNDNCKVDQMFNEVFSASHQLFHCSPTQGILLASALLCRGQIAMSDVQYNIERFKGNVKFVPWNKEGWKIGLCNIPHVTYSRSMLMLSNTTSIIKDLCHLKENFLKMYRKKAHLHHFLDVECMENDTFKYSLTDLQLLIEEYSNFESVSETSEKPRLKIKL</sequence>
<feature type="domain" description="Tubulin/FtsZ 2-layer sandwich" evidence="8">
    <location>
        <begin position="283"/>
        <end position="414"/>
    </location>
</feature>
<keyword evidence="6" id="KW-0732">Signal</keyword>
<proteinExistence type="inferred from homology"/>
<dbReference type="Gene3D" id="3.40.50.1440">
    <property type="entry name" value="Tubulin/FtsZ, GTPase domain"/>
    <property type="match status" value="1"/>
</dbReference>
<evidence type="ECO:0000313" key="10">
    <source>
        <dbReference type="Proteomes" id="UP000887013"/>
    </source>
</evidence>
<protein>
    <submittedName>
        <fullName evidence="9">Tubulin epsilon chain</fullName>
    </submittedName>
</protein>
<dbReference type="Gene3D" id="1.10.287.600">
    <property type="entry name" value="Helix hairpin bin"/>
    <property type="match status" value="1"/>
</dbReference>
<comment type="similarity">
    <text evidence="1 5">Belongs to the tubulin family.</text>
</comment>
<dbReference type="PRINTS" id="PR01161">
    <property type="entry name" value="TUBULIN"/>
</dbReference>